<dbReference type="InterPro" id="IPR004147">
    <property type="entry name" value="ABC1_dom"/>
</dbReference>
<comment type="caution">
    <text evidence="4">The sequence shown here is derived from an EMBL/GenBank/DDBJ whole genome shotgun (WGS) entry which is preliminary data.</text>
</comment>
<feature type="domain" description="ABC1 atypical kinase-like" evidence="3">
    <location>
        <begin position="89"/>
        <end position="333"/>
    </location>
</feature>
<feature type="transmembrane region" description="Helical" evidence="2">
    <location>
        <begin position="525"/>
        <end position="542"/>
    </location>
</feature>
<accession>A0A7W4XYJ4</accession>
<dbReference type="PANTHER" id="PTHR10566:SF113">
    <property type="entry name" value="PROTEIN ACTIVITY OF BC1 COMPLEX KINASE 7, CHLOROPLASTIC"/>
    <property type="match status" value="1"/>
</dbReference>
<comment type="similarity">
    <text evidence="1">Belongs to the protein kinase superfamily. ADCK protein kinase family.</text>
</comment>
<dbReference type="RefSeq" id="WP_012086295.1">
    <property type="nucleotide sequence ID" value="NZ_JACHVY010000003.1"/>
</dbReference>
<name>A0A7W4XYJ4_KINRA</name>
<evidence type="ECO:0000256" key="2">
    <source>
        <dbReference type="SAM" id="Phobius"/>
    </source>
</evidence>
<dbReference type="EMBL" id="JACHVY010000003">
    <property type="protein sequence ID" value="MBB2902295.1"/>
    <property type="molecule type" value="Genomic_DNA"/>
</dbReference>
<dbReference type="InterPro" id="IPR050154">
    <property type="entry name" value="UbiB_kinase"/>
</dbReference>
<dbReference type="PANTHER" id="PTHR10566">
    <property type="entry name" value="CHAPERONE-ACTIVITY OF BC1 COMPLEX CABC1 -RELATED"/>
    <property type="match status" value="1"/>
</dbReference>
<evidence type="ECO:0000313" key="4">
    <source>
        <dbReference type="EMBL" id="MBB2902295.1"/>
    </source>
</evidence>
<reference evidence="4 5" key="2">
    <citation type="submission" date="2020-08" db="EMBL/GenBank/DDBJ databases">
        <authorList>
            <person name="Partida-Martinez L."/>
            <person name="Huntemann M."/>
            <person name="Clum A."/>
            <person name="Wang J."/>
            <person name="Palaniappan K."/>
            <person name="Ritter S."/>
            <person name="Chen I.-M."/>
            <person name="Stamatis D."/>
            <person name="Reddy T."/>
            <person name="O'Malley R."/>
            <person name="Daum C."/>
            <person name="Shapiro N."/>
            <person name="Ivanova N."/>
            <person name="Kyrpides N."/>
            <person name="Woyke T."/>
        </authorList>
    </citation>
    <scope>NUCLEOTIDE SEQUENCE [LARGE SCALE GENOMIC DNA]</scope>
    <source>
        <strain evidence="4 5">AS2.23</strain>
    </source>
</reference>
<gene>
    <name evidence="4" type="ORF">FHR75_003126</name>
</gene>
<dbReference type="AlphaFoldDB" id="A0A7W4XYJ4"/>
<reference evidence="4 5" key="1">
    <citation type="submission" date="2020-08" db="EMBL/GenBank/DDBJ databases">
        <title>The Agave Microbiome: Exploring the role of microbial communities in plant adaptations to desert environments.</title>
        <authorList>
            <person name="Partida-Martinez L.P."/>
        </authorList>
    </citation>
    <scope>NUCLEOTIDE SEQUENCE [LARGE SCALE GENOMIC DNA]</scope>
    <source>
        <strain evidence="4 5">AS2.23</strain>
    </source>
</reference>
<evidence type="ECO:0000259" key="3">
    <source>
        <dbReference type="Pfam" id="PF03109"/>
    </source>
</evidence>
<dbReference type="InterPro" id="IPR011009">
    <property type="entry name" value="Kinase-like_dom_sf"/>
</dbReference>
<dbReference type="CDD" id="cd05121">
    <property type="entry name" value="ABC1_ADCK3-like"/>
    <property type="match status" value="1"/>
</dbReference>
<dbReference type="OMA" id="VMFDQLF"/>
<dbReference type="SUPFAM" id="SSF56112">
    <property type="entry name" value="Protein kinase-like (PK-like)"/>
    <property type="match status" value="1"/>
</dbReference>
<keyword evidence="2" id="KW-0812">Transmembrane</keyword>
<keyword evidence="2" id="KW-0472">Membrane</keyword>
<sequence>MRHQDRYLQISRILSRHGLGYFIDALGLERWVRADWDLFGHPREREKHTRAEHVRLVMEELGPTAVKIGQILSTRPDLLSPAFQHELEKLQDSATAVPYETIRAAVEEELGQGPEELFVAFSREPLASASIGQAHTAVLEDGTRVVVKVRRPGVVEEVEGDLEILRALAVQASRRWSVAADYDVVGLASDFADTLRAELDYLTEGHNAERFARNFEGDPDIRIPKVYWDTTTSRVITLERLHGVKISDEAALAEHGVDRSELAARATRLMADMVFEHGFFHADPHPGNFLIEPSGRIGLLDYGMVGEVDERSREHLAMLLAAFDRRDPARIAAAFATIGVTEHRVDRVRLTTDCAHLLRTYEGLPLGRIQVGDVVRDVLAILRRHHLALPRNLALVVKMIVMTEGLGSSLDPDFQLGRVLGPYARRLVRRHFDPREMAKRVRQAGIDVAQLGVELPGQLGRVLDVLDRDGISVSLRTDDLDPLVARLERIGNRVVAGLVVSAGIGALATLGSTDPERLKPHEAKVVAVGVTALGALTGYLGWTARGHRSRRR</sequence>
<evidence type="ECO:0000313" key="5">
    <source>
        <dbReference type="Proteomes" id="UP000533269"/>
    </source>
</evidence>
<keyword evidence="4" id="KW-0830">Ubiquinone</keyword>
<feature type="transmembrane region" description="Helical" evidence="2">
    <location>
        <begin position="494"/>
        <end position="513"/>
    </location>
</feature>
<dbReference type="Proteomes" id="UP000533269">
    <property type="component" value="Unassembled WGS sequence"/>
</dbReference>
<evidence type="ECO:0000256" key="1">
    <source>
        <dbReference type="ARBA" id="ARBA00009670"/>
    </source>
</evidence>
<proteinExistence type="inferred from homology"/>
<protein>
    <submittedName>
        <fullName evidence="4">Ubiquinone biosynthesis protein</fullName>
    </submittedName>
</protein>
<dbReference type="Pfam" id="PF03109">
    <property type="entry name" value="ABC1"/>
    <property type="match status" value="1"/>
</dbReference>
<organism evidence="4 5">
    <name type="scientific">Kineococcus radiotolerans</name>
    <dbReference type="NCBI Taxonomy" id="131568"/>
    <lineage>
        <taxon>Bacteria</taxon>
        <taxon>Bacillati</taxon>
        <taxon>Actinomycetota</taxon>
        <taxon>Actinomycetes</taxon>
        <taxon>Kineosporiales</taxon>
        <taxon>Kineosporiaceae</taxon>
        <taxon>Kineococcus</taxon>
    </lineage>
</organism>
<keyword evidence="2" id="KW-1133">Transmembrane helix</keyword>